<evidence type="ECO:0008006" key="4">
    <source>
        <dbReference type="Google" id="ProtNLM"/>
    </source>
</evidence>
<dbReference type="Pfam" id="PF13160">
    <property type="entry name" value="DUF3995"/>
    <property type="match status" value="1"/>
</dbReference>
<sequence length="239" mass="25953">MRMGDGWERVQEHAQGMTSTKRWSGYAGLVWALAYIPIHIYWAFGGSAAFLGLARTNADFQIANWGASVVLLGAGLTAFALVRPWGRLLPRWGLLGTAWIGAVAGSLHFVAFTVVVVLRLTGVMAVPDYTPLLRGADLWNLLVFEPWFLFMGIFLAVAAIQHVRLFRGQPKPAGGRLARAVSAILVLGGLVVVLYGVYTFSPLTFLGYGPALMGVGLGVAIWAGLRRRDDRLGWEIAEV</sequence>
<feature type="transmembrane region" description="Helical" evidence="1">
    <location>
        <begin position="206"/>
        <end position="225"/>
    </location>
</feature>
<evidence type="ECO:0000313" key="3">
    <source>
        <dbReference type="Proteomes" id="UP001500618"/>
    </source>
</evidence>
<keyword evidence="3" id="KW-1185">Reference proteome</keyword>
<organism evidence="2 3">
    <name type="scientific">Fodinicola feengrottensis</name>
    <dbReference type="NCBI Taxonomy" id="435914"/>
    <lineage>
        <taxon>Bacteria</taxon>
        <taxon>Bacillati</taxon>
        <taxon>Actinomycetota</taxon>
        <taxon>Actinomycetes</taxon>
        <taxon>Mycobacteriales</taxon>
        <taxon>Fodinicola</taxon>
    </lineage>
</organism>
<dbReference type="InterPro" id="IPR025058">
    <property type="entry name" value="DUF3995"/>
</dbReference>
<dbReference type="EMBL" id="BAAANY010000008">
    <property type="protein sequence ID" value="GAA1671040.1"/>
    <property type="molecule type" value="Genomic_DNA"/>
</dbReference>
<feature type="transmembrane region" description="Helical" evidence="1">
    <location>
        <begin position="138"/>
        <end position="160"/>
    </location>
</feature>
<accession>A0ABN2GHL3</accession>
<keyword evidence="1" id="KW-1133">Transmembrane helix</keyword>
<dbReference type="Proteomes" id="UP001500618">
    <property type="component" value="Unassembled WGS sequence"/>
</dbReference>
<reference evidence="2 3" key="1">
    <citation type="journal article" date="2019" name="Int. J. Syst. Evol. Microbiol.">
        <title>The Global Catalogue of Microorganisms (GCM) 10K type strain sequencing project: providing services to taxonomists for standard genome sequencing and annotation.</title>
        <authorList>
            <consortium name="The Broad Institute Genomics Platform"/>
            <consortium name="The Broad Institute Genome Sequencing Center for Infectious Disease"/>
            <person name="Wu L."/>
            <person name="Ma J."/>
        </authorList>
    </citation>
    <scope>NUCLEOTIDE SEQUENCE [LARGE SCALE GENOMIC DNA]</scope>
    <source>
        <strain evidence="2 3">JCM 14718</strain>
    </source>
</reference>
<gene>
    <name evidence="2" type="ORF">GCM10009765_20540</name>
</gene>
<feature type="transmembrane region" description="Helical" evidence="1">
    <location>
        <begin position="62"/>
        <end position="82"/>
    </location>
</feature>
<evidence type="ECO:0000313" key="2">
    <source>
        <dbReference type="EMBL" id="GAA1671040.1"/>
    </source>
</evidence>
<proteinExistence type="predicted"/>
<protein>
    <recommendedName>
        <fullName evidence="4">DUF3995 domain-containing protein</fullName>
    </recommendedName>
</protein>
<keyword evidence="1" id="KW-0472">Membrane</keyword>
<feature type="transmembrane region" description="Helical" evidence="1">
    <location>
        <begin position="23"/>
        <end position="42"/>
    </location>
</feature>
<comment type="caution">
    <text evidence="2">The sequence shown here is derived from an EMBL/GenBank/DDBJ whole genome shotgun (WGS) entry which is preliminary data.</text>
</comment>
<feature type="transmembrane region" description="Helical" evidence="1">
    <location>
        <begin position="94"/>
        <end position="118"/>
    </location>
</feature>
<evidence type="ECO:0000256" key="1">
    <source>
        <dbReference type="SAM" id="Phobius"/>
    </source>
</evidence>
<keyword evidence="1" id="KW-0812">Transmembrane</keyword>
<name>A0ABN2GHL3_9ACTN</name>
<feature type="transmembrane region" description="Helical" evidence="1">
    <location>
        <begin position="180"/>
        <end position="200"/>
    </location>
</feature>